<dbReference type="InterPro" id="IPR003423">
    <property type="entry name" value="OMP_efflux"/>
</dbReference>
<dbReference type="Pfam" id="PF02321">
    <property type="entry name" value="OEP"/>
    <property type="match status" value="1"/>
</dbReference>
<keyword evidence="2" id="KW-0813">Transport</keyword>
<organism evidence="7">
    <name type="scientific">hydrothermal vent metagenome</name>
    <dbReference type="NCBI Taxonomy" id="652676"/>
    <lineage>
        <taxon>unclassified sequences</taxon>
        <taxon>metagenomes</taxon>
        <taxon>ecological metagenomes</taxon>
    </lineage>
</organism>
<keyword evidence="3" id="KW-1134">Transmembrane beta strand</keyword>
<comment type="subcellular location">
    <subcellularLocation>
        <location evidence="1">Cell outer membrane</location>
    </subcellularLocation>
</comment>
<evidence type="ECO:0000256" key="2">
    <source>
        <dbReference type="ARBA" id="ARBA00022448"/>
    </source>
</evidence>
<dbReference type="Gene3D" id="1.20.1600.10">
    <property type="entry name" value="Outer membrane efflux proteins (OEP)"/>
    <property type="match status" value="1"/>
</dbReference>
<sequence>MNAQEQEAKIRYQIANEQQDSDLIALKEELHGLIMDIEQYETTIKARKSALASAKKAQEVIEARYKEGLSTYMEVLDNTTELLDANLALLQAYYSKSLAYDRVEYLKGEL</sequence>
<evidence type="ECO:0000256" key="1">
    <source>
        <dbReference type="ARBA" id="ARBA00004442"/>
    </source>
</evidence>
<evidence type="ECO:0000256" key="5">
    <source>
        <dbReference type="ARBA" id="ARBA00023136"/>
    </source>
</evidence>
<dbReference type="GO" id="GO:0015562">
    <property type="term" value="F:efflux transmembrane transporter activity"/>
    <property type="evidence" value="ECO:0007669"/>
    <property type="project" value="InterPro"/>
</dbReference>
<name>A0A1W1D3P1_9ZZZZ</name>
<dbReference type="GO" id="GO:0015288">
    <property type="term" value="F:porin activity"/>
    <property type="evidence" value="ECO:0007669"/>
    <property type="project" value="TreeGrafter"/>
</dbReference>
<evidence type="ECO:0000256" key="4">
    <source>
        <dbReference type="ARBA" id="ARBA00022692"/>
    </source>
</evidence>
<evidence type="ECO:0000256" key="3">
    <source>
        <dbReference type="ARBA" id="ARBA00022452"/>
    </source>
</evidence>
<proteinExistence type="predicted"/>
<dbReference type="PANTHER" id="PTHR30026">
    <property type="entry name" value="OUTER MEMBRANE PROTEIN TOLC"/>
    <property type="match status" value="1"/>
</dbReference>
<keyword evidence="4" id="KW-0812">Transmembrane</keyword>
<reference evidence="7" key="1">
    <citation type="submission" date="2016-10" db="EMBL/GenBank/DDBJ databases">
        <authorList>
            <person name="de Groot N.N."/>
        </authorList>
    </citation>
    <scope>NUCLEOTIDE SEQUENCE</scope>
</reference>
<keyword evidence="5" id="KW-0472">Membrane</keyword>
<dbReference type="AlphaFoldDB" id="A0A1W1D3P1"/>
<evidence type="ECO:0000256" key="6">
    <source>
        <dbReference type="ARBA" id="ARBA00023237"/>
    </source>
</evidence>
<accession>A0A1W1D3P1</accession>
<keyword evidence="6" id="KW-0998">Cell outer membrane</keyword>
<dbReference type="GO" id="GO:0009279">
    <property type="term" value="C:cell outer membrane"/>
    <property type="evidence" value="ECO:0007669"/>
    <property type="project" value="UniProtKB-SubCell"/>
</dbReference>
<dbReference type="GO" id="GO:1990281">
    <property type="term" value="C:efflux pump complex"/>
    <property type="evidence" value="ECO:0007669"/>
    <property type="project" value="TreeGrafter"/>
</dbReference>
<dbReference type="SUPFAM" id="SSF56954">
    <property type="entry name" value="Outer membrane efflux proteins (OEP)"/>
    <property type="match status" value="1"/>
</dbReference>
<evidence type="ECO:0000313" key="7">
    <source>
        <dbReference type="EMBL" id="SFV75194.1"/>
    </source>
</evidence>
<gene>
    <name evidence="7" type="ORF">MNB_SM-3-1272</name>
</gene>
<dbReference type="PANTHER" id="PTHR30026:SF20">
    <property type="entry name" value="OUTER MEMBRANE PROTEIN TOLC"/>
    <property type="match status" value="1"/>
</dbReference>
<protein>
    <submittedName>
        <fullName evidence="7">Outer membrane efflux protein</fullName>
    </submittedName>
</protein>
<dbReference type="EMBL" id="FPHP01000021">
    <property type="protein sequence ID" value="SFV75194.1"/>
    <property type="molecule type" value="Genomic_DNA"/>
</dbReference>
<dbReference type="InterPro" id="IPR051906">
    <property type="entry name" value="TolC-like"/>
</dbReference>